<evidence type="ECO:0000256" key="2">
    <source>
        <dbReference type="SAM" id="Phobius"/>
    </source>
</evidence>
<proteinExistence type="predicted"/>
<feature type="region of interest" description="Disordered" evidence="1">
    <location>
        <begin position="220"/>
        <end position="256"/>
    </location>
</feature>
<reference evidence="5" key="1">
    <citation type="submission" date="2025-08" db="UniProtKB">
        <authorList>
            <consortium name="RefSeq"/>
        </authorList>
    </citation>
    <scope>IDENTIFICATION</scope>
    <source>
        <tissue evidence="5">Gonads</tissue>
    </source>
</reference>
<dbReference type="KEGG" id="lak:106159091"/>
<accession>A0A1S3HYS8</accession>
<feature type="region of interest" description="Disordered" evidence="1">
    <location>
        <begin position="455"/>
        <end position="484"/>
    </location>
</feature>
<evidence type="ECO:0000256" key="1">
    <source>
        <dbReference type="SAM" id="MobiDB-lite"/>
    </source>
</evidence>
<dbReference type="GeneID" id="106159091"/>
<feature type="chain" id="PRO_5010222757" evidence="3">
    <location>
        <begin position="24"/>
        <end position="988"/>
    </location>
</feature>
<evidence type="ECO:0000313" key="5">
    <source>
        <dbReference type="RefSeq" id="XP_013390726.1"/>
    </source>
</evidence>
<feature type="signal peptide" evidence="3">
    <location>
        <begin position="1"/>
        <end position="23"/>
    </location>
</feature>
<feature type="region of interest" description="Disordered" evidence="1">
    <location>
        <begin position="702"/>
        <end position="776"/>
    </location>
</feature>
<dbReference type="Proteomes" id="UP000085678">
    <property type="component" value="Unplaced"/>
</dbReference>
<feature type="region of interest" description="Disordered" evidence="1">
    <location>
        <begin position="889"/>
        <end position="910"/>
    </location>
</feature>
<keyword evidence="2" id="KW-0472">Membrane</keyword>
<feature type="transmembrane region" description="Helical" evidence="2">
    <location>
        <begin position="917"/>
        <end position="941"/>
    </location>
</feature>
<dbReference type="AlphaFoldDB" id="A0A1S3HYS8"/>
<keyword evidence="2" id="KW-1133">Transmembrane helix</keyword>
<evidence type="ECO:0000313" key="4">
    <source>
        <dbReference type="Proteomes" id="UP000085678"/>
    </source>
</evidence>
<name>A0A1S3HYS8_LINAN</name>
<protein>
    <submittedName>
        <fullName evidence="5">Mucin-5AC</fullName>
    </submittedName>
</protein>
<keyword evidence="4" id="KW-1185">Reference proteome</keyword>
<gene>
    <name evidence="5" type="primary">LOC106159091</name>
</gene>
<feature type="compositionally biased region" description="Polar residues" evidence="1">
    <location>
        <begin position="889"/>
        <end position="908"/>
    </location>
</feature>
<keyword evidence="2" id="KW-0812">Transmembrane</keyword>
<dbReference type="RefSeq" id="XP_013390726.1">
    <property type="nucleotide sequence ID" value="XM_013535272.1"/>
</dbReference>
<feature type="compositionally biased region" description="Polar residues" evidence="1">
    <location>
        <begin position="220"/>
        <end position="234"/>
    </location>
</feature>
<evidence type="ECO:0000256" key="3">
    <source>
        <dbReference type="SAM" id="SignalP"/>
    </source>
</evidence>
<feature type="compositionally biased region" description="Low complexity" evidence="1">
    <location>
        <begin position="235"/>
        <end position="256"/>
    </location>
</feature>
<feature type="compositionally biased region" description="Low complexity" evidence="1">
    <location>
        <begin position="466"/>
        <end position="484"/>
    </location>
</feature>
<keyword evidence="3" id="KW-0732">Signal</keyword>
<organism evidence="4 5">
    <name type="scientific">Lingula anatina</name>
    <name type="common">Brachiopod</name>
    <name type="synonym">Lingula unguis</name>
    <dbReference type="NCBI Taxonomy" id="7574"/>
    <lineage>
        <taxon>Eukaryota</taxon>
        <taxon>Metazoa</taxon>
        <taxon>Spiralia</taxon>
        <taxon>Lophotrochozoa</taxon>
        <taxon>Brachiopoda</taxon>
        <taxon>Linguliformea</taxon>
        <taxon>Lingulata</taxon>
        <taxon>Lingulida</taxon>
        <taxon>Linguloidea</taxon>
        <taxon>Lingulidae</taxon>
        <taxon>Lingula</taxon>
    </lineage>
</organism>
<sequence length="988" mass="103663">MTRTKLSTLYATLILQLCIFVYSQITEPGLLVVTEDPPGSGNIQGEVTGLPAGYGWILTLKFAQAVESFQSPTHIKIDESVYVIYEDSASSSERAEFTAMLSGPLQDKPVSWLVGQGAGGVFQVFGCGEQGFLLQCPAETEVIITMGTEGIANSSTTTHPNDGRCYHVDGDCNQAIKDVVVETYSPTQVYVGFKPSEMTCQGRQKTSDYVHVTYVCTPPASTTANPESSATTPSGTVALPTTTAPPSSGGSASQPVGWIREPGLLAVTEDPPGSGNIHGEVTGLPAGEGWILTLNFTQEVDTFQSPTGVRLNNVTVALYENPVSSSDRAAFNATLAAPLKGHGAKLTSQGAAGLFQSFGCGDQELLLSCPTGTEVFITMGTEGKADSSVSTHPNAGRCYYANGDCNQAIKNVAVETITLNQQLVTFKPSEMTCGDEQVISDYVHISYICVESSATTSNPDVTGGETATSTAAPTLPTTESTPTTMPTTAVHLTTLPPPVPTAALDPADGPGLLVVTENPPGSGNIQGTVSGLPPSEGWSVTLKFSEAPKDFQSPAYTNSDDSTYILRENPSTPSGQVSFTATVDSPVDDQVVRMVSQSAGGEFQVFGCQENYLLQCPTGTQVVVTKGIEGKPTSTSSPHPNDGRCYHVRGDCQQPMQNVFMMDLTPDQKYVRFQDSRLTCNGQTTRSEYVHITYRCEVPTSPAPSTTTPVAMTTTTTAPSTSTEPPVTTIPTSSPSYSDSVTSTRTVSTTQSTTSTSLPATTQSQTSTTLQPVTTSTMRNNQAQSTLGLSTLGSNLPGTTVETKLPGTTVETKLPGTTVGTKLPRTTDSDDLGVVIQTEPVKITTGSVGVFERSTAGVEEVATSTAGGVFTTQAKNLLATQDDVAASATTPANVNSNVENQRQEQTARNGGLSGHQIAIIGGGAGGILLLIILIILVAVLIRKNQTVRSRRSQFQGPGGVSCMAVSVRNQDSFIQRTMALPVPVENKA</sequence>
<dbReference type="InParanoid" id="A0A1S3HYS8"/>